<sequence>MSTLATIAFDIETTGFSTTDQLTVVGFDAEIGSRVFLNTDGGACSSDIEQHVNEHLTTPVTLTVHDDEGALLDAVKTFVDATIAQRDVKLVAYNGETWKGGFDLPFLRTRLSHHEREWPFAELPYIDVMEVFSSRFNTSENSLTGVYDELVASGHGTVDPFGESSEAVDAWETGDFEAVVLHNVADIRRTRALMDVAERYCSKSDFSMKSLDPVISEG</sequence>
<dbReference type="SUPFAM" id="SSF53098">
    <property type="entry name" value="Ribonuclease H-like"/>
    <property type="match status" value="1"/>
</dbReference>
<accession>A0A0F8CMM5</accession>
<organism evidence="2 3">
    <name type="scientific">Halorubrum saccharovorum</name>
    <dbReference type="NCBI Taxonomy" id="2248"/>
    <lineage>
        <taxon>Archaea</taxon>
        <taxon>Methanobacteriati</taxon>
        <taxon>Methanobacteriota</taxon>
        <taxon>Stenosarchaea group</taxon>
        <taxon>Halobacteria</taxon>
        <taxon>Halobacteriales</taxon>
        <taxon>Haloferacaceae</taxon>
        <taxon>Halorubrum</taxon>
    </lineage>
</organism>
<evidence type="ECO:0000259" key="1">
    <source>
        <dbReference type="Pfam" id="PF13482"/>
    </source>
</evidence>
<dbReference type="InterPro" id="IPR036397">
    <property type="entry name" value="RNaseH_sf"/>
</dbReference>
<keyword evidence="3" id="KW-1185">Reference proteome</keyword>
<gene>
    <name evidence="2" type="ORF">FK85_23120</name>
</gene>
<comment type="caution">
    <text evidence="2">The sequence shown here is derived from an EMBL/GenBank/DDBJ whole genome shotgun (WGS) entry which is preliminary data.</text>
</comment>
<dbReference type="OrthoDB" id="318070at2157"/>
<dbReference type="Proteomes" id="UP000053331">
    <property type="component" value="Unassembled WGS sequence"/>
</dbReference>
<dbReference type="GO" id="GO:0003676">
    <property type="term" value="F:nucleic acid binding"/>
    <property type="evidence" value="ECO:0007669"/>
    <property type="project" value="InterPro"/>
</dbReference>
<dbReference type="InterPro" id="IPR038720">
    <property type="entry name" value="YprB_RNase_H-like_dom"/>
</dbReference>
<dbReference type="InterPro" id="IPR012337">
    <property type="entry name" value="RNaseH-like_sf"/>
</dbReference>
<dbReference type="RefSeq" id="WP_050022882.1">
    <property type="nucleotide sequence ID" value="NZ_JNFH02000001.1"/>
</dbReference>
<reference evidence="2 3" key="1">
    <citation type="journal article" date="2015" name="Genome Announc.">
        <title>Draft genome sequence of a Halorubrum H3 strain isolated from the burlinskoye salt lake (Altai Krai, Russia).</title>
        <authorList>
            <person name="Rozanov A.S."/>
            <person name="Bryanskaya A.V."/>
            <person name="Malup T.K."/>
            <person name="Kotenko A.V."/>
            <person name="Peltek S.E."/>
        </authorList>
    </citation>
    <scope>NUCLEOTIDE SEQUENCE [LARGE SCALE GENOMIC DNA]</scope>
    <source>
        <strain evidence="2 3">H3</strain>
    </source>
</reference>
<protein>
    <recommendedName>
        <fullName evidence="1">YprB ribonuclease H-like domain-containing protein</fullName>
    </recommendedName>
</protein>
<evidence type="ECO:0000313" key="2">
    <source>
        <dbReference type="EMBL" id="KKF40152.1"/>
    </source>
</evidence>
<proteinExistence type="predicted"/>
<feature type="domain" description="YprB ribonuclease H-like" evidence="1">
    <location>
        <begin position="72"/>
        <end position="196"/>
    </location>
</feature>
<dbReference type="AlphaFoldDB" id="A0A0F8CMM5"/>
<evidence type="ECO:0000313" key="3">
    <source>
        <dbReference type="Proteomes" id="UP000053331"/>
    </source>
</evidence>
<dbReference type="EMBL" id="JNFH02000001">
    <property type="protein sequence ID" value="KKF40152.1"/>
    <property type="molecule type" value="Genomic_DNA"/>
</dbReference>
<name>A0A0F8CMM5_9EURY</name>
<dbReference type="Pfam" id="PF13482">
    <property type="entry name" value="RNase_H_2"/>
    <property type="match status" value="1"/>
</dbReference>
<dbReference type="Gene3D" id="3.30.420.10">
    <property type="entry name" value="Ribonuclease H-like superfamily/Ribonuclease H"/>
    <property type="match status" value="1"/>
</dbReference>